<accession>A0A7J5ZGG0</accession>
<name>A0A7J5ZGG0_DISMA</name>
<dbReference type="OrthoDB" id="10259763at2759"/>
<sequence>MVGDSLPAQTNKQTTDHLRGLGGAEQHLPLHLERLRDAELRHVAHSKRTESPGPPLVVLVSRSQLSHQSVVQRALRLVQNLLSGSSQDDVSQLHELGVVEGGGDLSSGDQGEALHAREVSVFDRHDACLSEQLLGCQPIRVVAGDDITLTFVQVGVGEAASELLDDVNGLQVSGSLQTHHSVDGQLREVSFVMSQQFGGQRRAGDVQKILLESCRSVSGDLRCFPPAGDDGPKVLFTRSPMAMAPMKDDCRENAHRLKQTIK</sequence>
<evidence type="ECO:0000256" key="1">
    <source>
        <dbReference type="SAM" id="MobiDB-lite"/>
    </source>
</evidence>
<feature type="region of interest" description="Disordered" evidence="1">
    <location>
        <begin position="1"/>
        <end position="22"/>
    </location>
</feature>
<proteinExistence type="predicted"/>
<organism evidence="2 3">
    <name type="scientific">Dissostichus mawsoni</name>
    <name type="common">Antarctic cod</name>
    <dbReference type="NCBI Taxonomy" id="36200"/>
    <lineage>
        <taxon>Eukaryota</taxon>
        <taxon>Metazoa</taxon>
        <taxon>Chordata</taxon>
        <taxon>Craniata</taxon>
        <taxon>Vertebrata</taxon>
        <taxon>Euteleostomi</taxon>
        <taxon>Actinopterygii</taxon>
        <taxon>Neopterygii</taxon>
        <taxon>Teleostei</taxon>
        <taxon>Neoteleostei</taxon>
        <taxon>Acanthomorphata</taxon>
        <taxon>Eupercaria</taxon>
        <taxon>Perciformes</taxon>
        <taxon>Notothenioidei</taxon>
        <taxon>Nototheniidae</taxon>
        <taxon>Dissostichus</taxon>
    </lineage>
</organism>
<evidence type="ECO:0000313" key="2">
    <source>
        <dbReference type="EMBL" id="KAF3859717.1"/>
    </source>
</evidence>
<comment type="caution">
    <text evidence="2">The sequence shown here is derived from an EMBL/GenBank/DDBJ whole genome shotgun (WGS) entry which is preliminary data.</text>
</comment>
<reference evidence="2 3" key="1">
    <citation type="submission" date="2020-03" db="EMBL/GenBank/DDBJ databases">
        <title>Dissostichus mawsoni Genome sequencing and assembly.</title>
        <authorList>
            <person name="Park H."/>
        </authorList>
    </citation>
    <scope>NUCLEOTIDE SEQUENCE [LARGE SCALE GENOMIC DNA]</scope>
    <source>
        <strain evidence="2">DM0001</strain>
        <tissue evidence="2">Muscle</tissue>
    </source>
</reference>
<dbReference type="Proteomes" id="UP000518266">
    <property type="component" value="Unassembled WGS sequence"/>
</dbReference>
<gene>
    <name evidence="2" type="ORF">F7725_022116</name>
</gene>
<dbReference type="AlphaFoldDB" id="A0A7J5ZGG0"/>
<protein>
    <submittedName>
        <fullName evidence="2">Uncharacterized protein</fullName>
    </submittedName>
</protein>
<dbReference type="EMBL" id="JAAKFY010000003">
    <property type="protein sequence ID" value="KAF3859717.1"/>
    <property type="molecule type" value="Genomic_DNA"/>
</dbReference>
<evidence type="ECO:0000313" key="3">
    <source>
        <dbReference type="Proteomes" id="UP000518266"/>
    </source>
</evidence>
<keyword evidence="3" id="KW-1185">Reference proteome</keyword>